<comment type="subcellular location">
    <subcellularLocation>
        <location evidence="1 16 17">Cytoplasm</location>
    </subcellularLocation>
</comment>
<dbReference type="NCBIfam" id="TIGR00235">
    <property type="entry name" value="udk"/>
    <property type="match status" value="1"/>
</dbReference>
<comment type="similarity">
    <text evidence="4 16 17">Belongs to the uridine kinase family.</text>
</comment>
<dbReference type="eggNOG" id="COG0572">
    <property type="taxonomic scope" value="Bacteria"/>
</dbReference>
<dbReference type="GO" id="GO:0005737">
    <property type="term" value="C:cytoplasm"/>
    <property type="evidence" value="ECO:0007669"/>
    <property type="project" value="UniProtKB-SubCell"/>
</dbReference>
<dbReference type="FunCoup" id="U2FLV1">
    <property type="interactions" value="261"/>
</dbReference>
<dbReference type="PANTHER" id="PTHR10285">
    <property type="entry name" value="URIDINE KINASE"/>
    <property type="match status" value="1"/>
</dbReference>
<dbReference type="InterPro" id="IPR027417">
    <property type="entry name" value="P-loop_NTPase"/>
</dbReference>
<dbReference type="GO" id="GO:0044211">
    <property type="term" value="P:CTP salvage"/>
    <property type="evidence" value="ECO:0007669"/>
    <property type="project" value="UniProtKB-UniRule"/>
</dbReference>
<dbReference type="InParanoid" id="U2FLV1"/>
<evidence type="ECO:0000313" key="20">
    <source>
        <dbReference type="Proteomes" id="UP000005707"/>
    </source>
</evidence>
<keyword evidence="7 16" id="KW-0963">Cytoplasm</keyword>
<dbReference type="RefSeq" id="WP_008826175.1">
    <property type="nucleotide sequence ID" value="NZ_AFNU02000001.1"/>
</dbReference>
<dbReference type="NCBIfam" id="NF004018">
    <property type="entry name" value="PRK05480.1"/>
    <property type="match status" value="1"/>
</dbReference>
<gene>
    <name evidence="16 19" type="primary">udk</name>
    <name evidence="19" type="ORF">HLPCO_000386</name>
</gene>
<comment type="pathway">
    <text evidence="2 16 17">Pyrimidine metabolism; UMP biosynthesis via salvage pathway; UMP from uridine: step 1/1.</text>
</comment>
<keyword evidence="11 16" id="KW-0067">ATP-binding</keyword>
<evidence type="ECO:0000256" key="11">
    <source>
        <dbReference type="ARBA" id="ARBA00022840"/>
    </source>
</evidence>
<dbReference type="GO" id="GO:0005524">
    <property type="term" value="F:ATP binding"/>
    <property type="evidence" value="ECO:0007669"/>
    <property type="project" value="UniProtKB-UniRule"/>
</dbReference>
<organism evidence="19 20">
    <name type="scientific">Haloplasma contractile SSD-17B</name>
    <dbReference type="NCBI Taxonomy" id="1033810"/>
    <lineage>
        <taxon>Bacteria</taxon>
        <taxon>Bacillati</taxon>
        <taxon>Mycoplasmatota</taxon>
        <taxon>Mollicutes</taxon>
        <taxon>Haloplasmatales</taxon>
        <taxon>Haloplasmataceae</taxon>
        <taxon>Haloplasma</taxon>
    </lineage>
</organism>
<dbReference type="EC" id="2.7.1.48" evidence="5 16"/>
<evidence type="ECO:0000256" key="8">
    <source>
        <dbReference type="ARBA" id="ARBA00022679"/>
    </source>
</evidence>
<dbReference type="Proteomes" id="UP000005707">
    <property type="component" value="Unassembled WGS sequence"/>
</dbReference>
<dbReference type="PRINTS" id="PR00988">
    <property type="entry name" value="URIDINKINASE"/>
</dbReference>
<evidence type="ECO:0000256" key="9">
    <source>
        <dbReference type="ARBA" id="ARBA00022741"/>
    </source>
</evidence>
<keyword evidence="10 16" id="KW-0418">Kinase</keyword>
<evidence type="ECO:0000256" key="4">
    <source>
        <dbReference type="ARBA" id="ARBA00005408"/>
    </source>
</evidence>
<sequence length="205" mass="23501">MSKSVVIGIAGGTASGKTTVTKKVASFFDGLQVTILRHDDYYKDQSHLTIEERLLTNYDHPHALDNELMSNHISKLINGNSIDKPTYDFSKHTRSHITERINPTKIIIVEGILVLEEEMLRDLMDIKIYVDTDDDIRFIRRLMRDLKERGRDIDSVVKQYINTVKPMHNQFVMPSKRYADLIIPEGGQNQVAIDVIVTKIKHILS</sequence>
<dbReference type="Gene3D" id="3.40.50.300">
    <property type="entry name" value="P-loop containing nucleotide triphosphate hydrolases"/>
    <property type="match status" value="1"/>
</dbReference>
<reference evidence="19 20" key="1">
    <citation type="journal article" date="2011" name="J. Bacteriol.">
        <title>Genome sequence of Haloplasma contractile, an unusual contractile bacterium from a deep-sea anoxic brine lake.</title>
        <authorList>
            <person name="Antunes A."/>
            <person name="Alam I."/>
            <person name="El Dorry H."/>
            <person name="Siam R."/>
            <person name="Robertson A."/>
            <person name="Bajic V.B."/>
            <person name="Stingl U."/>
        </authorList>
    </citation>
    <scope>NUCLEOTIDE SEQUENCE [LARGE SCALE GENOMIC DNA]</scope>
    <source>
        <strain evidence="19 20">SSD-17B</strain>
    </source>
</reference>
<comment type="caution">
    <text evidence="19">The sequence shown here is derived from an EMBL/GenBank/DDBJ whole genome shotgun (WGS) entry which is preliminary data.</text>
</comment>
<evidence type="ECO:0000256" key="1">
    <source>
        <dbReference type="ARBA" id="ARBA00004496"/>
    </source>
</evidence>
<comment type="catalytic activity">
    <reaction evidence="14 17">
        <text>cytidine + ATP = CMP + ADP + H(+)</text>
        <dbReference type="Rhea" id="RHEA:24674"/>
        <dbReference type="ChEBI" id="CHEBI:15378"/>
        <dbReference type="ChEBI" id="CHEBI:17562"/>
        <dbReference type="ChEBI" id="CHEBI:30616"/>
        <dbReference type="ChEBI" id="CHEBI:60377"/>
        <dbReference type="ChEBI" id="CHEBI:456216"/>
        <dbReference type="EC" id="2.7.1.48"/>
    </reaction>
</comment>
<dbReference type="OrthoDB" id="9777642at2"/>
<dbReference type="STRING" id="1033810.HLPCO_000386"/>
<evidence type="ECO:0000256" key="5">
    <source>
        <dbReference type="ARBA" id="ARBA00012137"/>
    </source>
</evidence>
<dbReference type="GO" id="GO:0004849">
    <property type="term" value="F:uridine kinase activity"/>
    <property type="evidence" value="ECO:0007669"/>
    <property type="project" value="UniProtKB-UniRule"/>
</dbReference>
<name>U2FLV1_9MOLU</name>
<dbReference type="UniPathway" id="UPA00579">
    <property type="reaction ID" value="UER00640"/>
</dbReference>
<evidence type="ECO:0000256" key="14">
    <source>
        <dbReference type="ARBA" id="ARBA00047436"/>
    </source>
</evidence>
<evidence type="ECO:0000259" key="18">
    <source>
        <dbReference type="Pfam" id="PF00485"/>
    </source>
</evidence>
<evidence type="ECO:0000256" key="6">
    <source>
        <dbReference type="ARBA" id="ARBA00021478"/>
    </source>
</evidence>
<dbReference type="InterPro" id="IPR026008">
    <property type="entry name" value="Uridine_kinase"/>
</dbReference>
<evidence type="ECO:0000256" key="15">
    <source>
        <dbReference type="ARBA" id="ARBA00048909"/>
    </source>
</evidence>
<dbReference type="SUPFAM" id="SSF52540">
    <property type="entry name" value="P-loop containing nucleoside triphosphate hydrolases"/>
    <property type="match status" value="1"/>
</dbReference>
<evidence type="ECO:0000256" key="2">
    <source>
        <dbReference type="ARBA" id="ARBA00004690"/>
    </source>
</evidence>
<dbReference type="CDD" id="cd02023">
    <property type="entry name" value="UMPK"/>
    <property type="match status" value="1"/>
</dbReference>
<dbReference type="AlphaFoldDB" id="U2FLV1"/>
<evidence type="ECO:0000256" key="10">
    <source>
        <dbReference type="ARBA" id="ARBA00022777"/>
    </source>
</evidence>
<dbReference type="HAMAP" id="MF_00551">
    <property type="entry name" value="Uridine_kinase"/>
    <property type="match status" value="1"/>
</dbReference>
<feature type="binding site" evidence="16">
    <location>
        <begin position="11"/>
        <end position="18"/>
    </location>
    <ligand>
        <name>ATP</name>
        <dbReference type="ChEBI" id="CHEBI:30616"/>
    </ligand>
</feature>
<dbReference type="EMBL" id="AFNU02000001">
    <property type="protein sequence ID" value="ERJ13720.1"/>
    <property type="molecule type" value="Genomic_DNA"/>
</dbReference>
<evidence type="ECO:0000256" key="3">
    <source>
        <dbReference type="ARBA" id="ARBA00004784"/>
    </source>
</evidence>
<accession>U2FLV1</accession>
<evidence type="ECO:0000256" key="7">
    <source>
        <dbReference type="ARBA" id="ARBA00022490"/>
    </source>
</evidence>
<dbReference type="GO" id="GO:0044206">
    <property type="term" value="P:UMP salvage"/>
    <property type="evidence" value="ECO:0007669"/>
    <property type="project" value="UniProtKB-UniRule"/>
</dbReference>
<keyword evidence="8 16" id="KW-0808">Transferase</keyword>
<evidence type="ECO:0000256" key="13">
    <source>
        <dbReference type="ARBA" id="ARBA00031452"/>
    </source>
</evidence>
<dbReference type="InterPro" id="IPR006083">
    <property type="entry name" value="PRK/URK"/>
</dbReference>
<keyword evidence="20" id="KW-1185">Reference proteome</keyword>
<dbReference type="Pfam" id="PF00485">
    <property type="entry name" value="PRK"/>
    <property type="match status" value="1"/>
</dbReference>
<dbReference type="InterPro" id="IPR000764">
    <property type="entry name" value="Uridine_kinase-like"/>
</dbReference>
<evidence type="ECO:0000256" key="12">
    <source>
        <dbReference type="ARBA" id="ARBA00030641"/>
    </source>
</evidence>
<feature type="domain" description="Phosphoribulokinase/uridine kinase" evidence="18">
    <location>
        <begin position="6"/>
        <end position="192"/>
    </location>
</feature>
<evidence type="ECO:0000313" key="19">
    <source>
        <dbReference type="EMBL" id="ERJ13720.1"/>
    </source>
</evidence>
<comment type="catalytic activity">
    <reaction evidence="15 16 17">
        <text>uridine + ATP = UMP + ADP + H(+)</text>
        <dbReference type="Rhea" id="RHEA:16825"/>
        <dbReference type="ChEBI" id="CHEBI:15378"/>
        <dbReference type="ChEBI" id="CHEBI:16704"/>
        <dbReference type="ChEBI" id="CHEBI:30616"/>
        <dbReference type="ChEBI" id="CHEBI:57865"/>
        <dbReference type="ChEBI" id="CHEBI:456216"/>
        <dbReference type="EC" id="2.7.1.48"/>
    </reaction>
</comment>
<comment type="pathway">
    <text evidence="3 16 17">Pyrimidine metabolism; CTP biosynthesis via salvage pathway; CTP from cytidine: step 1/3.</text>
</comment>
<dbReference type="UniPathway" id="UPA00574">
    <property type="reaction ID" value="UER00637"/>
</dbReference>
<evidence type="ECO:0000256" key="16">
    <source>
        <dbReference type="HAMAP-Rule" id="MF_00551"/>
    </source>
</evidence>
<keyword evidence="9 16" id="KW-0547">Nucleotide-binding</keyword>
<dbReference type="GO" id="GO:0043771">
    <property type="term" value="F:cytidine kinase activity"/>
    <property type="evidence" value="ECO:0007669"/>
    <property type="project" value="RHEA"/>
</dbReference>
<reference evidence="19 20" key="2">
    <citation type="journal article" date="2013" name="PLoS ONE">
        <title>INDIGO - INtegrated Data Warehouse of MIcrobial GenOmes with Examples from the Red Sea Extremophiles.</title>
        <authorList>
            <person name="Alam I."/>
            <person name="Antunes A."/>
            <person name="Kamau A.A."/>
            <person name="Ba Alawi W."/>
            <person name="Kalkatawi M."/>
            <person name="Stingl U."/>
            <person name="Bajic V.B."/>
        </authorList>
    </citation>
    <scope>NUCLEOTIDE SEQUENCE [LARGE SCALE GENOMIC DNA]</scope>
    <source>
        <strain evidence="19 20">SSD-17B</strain>
    </source>
</reference>
<evidence type="ECO:0000256" key="17">
    <source>
        <dbReference type="RuleBase" id="RU003825"/>
    </source>
</evidence>
<protein>
    <recommendedName>
        <fullName evidence="6 16">Uridine kinase</fullName>
        <ecNumber evidence="5 16">2.7.1.48</ecNumber>
    </recommendedName>
    <alternativeName>
        <fullName evidence="12 16">Cytidine monophosphokinase</fullName>
    </alternativeName>
    <alternativeName>
        <fullName evidence="13 16">Uridine monophosphokinase</fullName>
    </alternativeName>
</protein>
<proteinExistence type="inferred from homology"/>